<dbReference type="InterPro" id="IPR004821">
    <property type="entry name" value="Cyt_trans-like"/>
</dbReference>
<proteinExistence type="inferred from homology"/>
<comment type="catalytic activity">
    <reaction evidence="8 9">
        <text>(R)-4'-phosphopantetheine + ATP + H(+) = 3'-dephospho-CoA + diphosphate</text>
        <dbReference type="Rhea" id="RHEA:19801"/>
        <dbReference type="ChEBI" id="CHEBI:15378"/>
        <dbReference type="ChEBI" id="CHEBI:30616"/>
        <dbReference type="ChEBI" id="CHEBI:33019"/>
        <dbReference type="ChEBI" id="CHEBI:57328"/>
        <dbReference type="ChEBI" id="CHEBI:61723"/>
        <dbReference type="EC" id="2.7.7.3"/>
    </reaction>
</comment>
<dbReference type="NCBIfam" id="TIGR01510">
    <property type="entry name" value="coaD_prev_kdtB"/>
    <property type="match status" value="1"/>
</dbReference>
<dbReference type="EMBL" id="PDJC01000001">
    <property type="protein sequence ID" value="PFG16429.1"/>
    <property type="molecule type" value="Genomic_DNA"/>
</dbReference>
<dbReference type="CDD" id="cd02163">
    <property type="entry name" value="PPAT"/>
    <property type="match status" value="1"/>
</dbReference>
<accession>A0A2A9CSB0</accession>
<dbReference type="EC" id="2.7.7.3" evidence="9"/>
<dbReference type="RefSeq" id="WP_098459969.1">
    <property type="nucleotide sequence ID" value="NZ_PDJC01000001.1"/>
</dbReference>
<dbReference type="AlphaFoldDB" id="A0A2A9CSB0"/>
<keyword evidence="12" id="KW-1185">Reference proteome</keyword>
<organism evidence="11 12">
    <name type="scientific">Propionicimonas paludicola</name>
    <dbReference type="NCBI Taxonomy" id="185243"/>
    <lineage>
        <taxon>Bacteria</taxon>
        <taxon>Bacillati</taxon>
        <taxon>Actinomycetota</taxon>
        <taxon>Actinomycetes</taxon>
        <taxon>Propionibacteriales</taxon>
        <taxon>Nocardioidaceae</taxon>
        <taxon>Propionicimonas</taxon>
    </lineage>
</organism>
<evidence type="ECO:0000256" key="5">
    <source>
        <dbReference type="ARBA" id="ARBA00022840"/>
    </source>
</evidence>
<comment type="cofactor">
    <cofactor evidence="9">
        <name>Mg(2+)</name>
        <dbReference type="ChEBI" id="CHEBI:18420"/>
    </cofactor>
</comment>
<comment type="caution">
    <text evidence="11">The sequence shown here is derived from an EMBL/GenBank/DDBJ whole genome shotgun (WGS) entry which is preliminary data.</text>
</comment>
<feature type="binding site" evidence="9">
    <location>
        <begin position="8"/>
        <end position="9"/>
    </location>
    <ligand>
        <name>ATP</name>
        <dbReference type="ChEBI" id="CHEBI:30616"/>
    </ligand>
</feature>
<feature type="binding site" evidence="9">
    <location>
        <begin position="121"/>
        <end position="127"/>
    </location>
    <ligand>
        <name>ATP</name>
        <dbReference type="ChEBI" id="CHEBI:30616"/>
    </ligand>
</feature>
<evidence type="ECO:0000313" key="11">
    <source>
        <dbReference type="EMBL" id="PFG16429.1"/>
    </source>
</evidence>
<comment type="subcellular location">
    <subcellularLocation>
        <location evidence="9">Cytoplasm</location>
    </subcellularLocation>
</comment>
<feature type="domain" description="Cytidyltransferase-like" evidence="10">
    <location>
        <begin position="4"/>
        <end position="131"/>
    </location>
</feature>
<feature type="binding site" evidence="9">
    <location>
        <position position="8"/>
    </location>
    <ligand>
        <name>substrate</name>
    </ligand>
</feature>
<feature type="binding site" evidence="9">
    <location>
        <position position="97"/>
    </location>
    <ligand>
        <name>ATP</name>
        <dbReference type="ChEBI" id="CHEBI:30616"/>
    </ligand>
</feature>
<sequence>MLAVCPGSFDPITYGHLDIITRAARLFDEVVVAVGQNSTKRYLFDAEERLKLAVEATAGIPGVRVEPLSGLLVDFVTGLGGGVVVKGVRFASDFDFELQMAHLNSAVGGVETIILPASSVWGTLSSTMIREIAAHGGDISEFVPEVVSRRIRQIAGRKEQADG</sequence>
<evidence type="ECO:0000256" key="6">
    <source>
        <dbReference type="ARBA" id="ARBA00022842"/>
    </source>
</evidence>
<gene>
    <name evidence="9" type="primary">coaD</name>
    <name evidence="11" type="ORF">ATK74_0967</name>
</gene>
<evidence type="ECO:0000256" key="7">
    <source>
        <dbReference type="ARBA" id="ARBA00022993"/>
    </source>
</evidence>
<dbReference type="InterPro" id="IPR001980">
    <property type="entry name" value="PPAT"/>
</dbReference>
<keyword evidence="5 9" id="KW-0067">ATP-binding</keyword>
<keyword evidence="1 9" id="KW-0963">Cytoplasm</keyword>
<dbReference type="UniPathway" id="UPA00241">
    <property type="reaction ID" value="UER00355"/>
</dbReference>
<dbReference type="HAMAP" id="MF_00151">
    <property type="entry name" value="PPAT_bact"/>
    <property type="match status" value="1"/>
</dbReference>
<dbReference type="InterPro" id="IPR014729">
    <property type="entry name" value="Rossmann-like_a/b/a_fold"/>
</dbReference>
<comment type="subunit">
    <text evidence="9">Homohexamer.</text>
</comment>
<dbReference type="OrthoDB" id="9806661at2"/>
<feature type="binding site" evidence="9">
    <location>
        <position position="86"/>
    </location>
    <ligand>
        <name>substrate</name>
    </ligand>
</feature>
<evidence type="ECO:0000256" key="2">
    <source>
        <dbReference type="ARBA" id="ARBA00022679"/>
    </source>
</evidence>
<keyword evidence="4 9" id="KW-0547">Nucleotide-binding</keyword>
<dbReference type="GO" id="GO:0004595">
    <property type="term" value="F:pantetheine-phosphate adenylyltransferase activity"/>
    <property type="evidence" value="ECO:0007669"/>
    <property type="project" value="UniProtKB-UniRule"/>
</dbReference>
<keyword evidence="2 9" id="KW-0808">Transferase</keyword>
<feature type="site" description="Transition state stabilizer" evidence="9">
    <location>
        <position position="16"/>
    </location>
</feature>
<dbReference type="Proteomes" id="UP000226079">
    <property type="component" value="Unassembled WGS sequence"/>
</dbReference>
<keyword evidence="6 9" id="KW-0460">Magnesium</keyword>
<evidence type="ECO:0000313" key="12">
    <source>
        <dbReference type="Proteomes" id="UP000226079"/>
    </source>
</evidence>
<dbReference type="GO" id="GO:0015937">
    <property type="term" value="P:coenzyme A biosynthetic process"/>
    <property type="evidence" value="ECO:0007669"/>
    <property type="project" value="UniProtKB-UniRule"/>
</dbReference>
<dbReference type="SUPFAM" id="SSF52374">
    <property type="entry name" value="Nucleotidylyl transferase"/>
    <property type="match status" value="1"/>
</dbReference>
<comment type="pathway">
    <text evidence="9">Cofactor biosynthesis; coenzyme A biosynthesis; CoA from (R)-pantothenate: step 4/5.</text>
</comment>
<dbReference type="PANTHER" id="PTHR21342">
    <property type="entry name" value="PHOSPHOPANTETHEINE ADENYLYLTRANSFERASE"/>
    <property type="match status" value="1"/>
</dbReference>
<comment type="function">
    <text evidence="9">Reversibly transfers an adenylyl group from ATP to 4'-phosphopantetheine, yielding dephospho-CoA (dPCoA) and pyrophosphate.</text>
</comment>
<keyword evidence="7 9" id="KW-0173">Coenzyme A biosynthesis</keyword>
<evidence type="ECO:0000256" key="4">
    <source>
        <dbReference type="ARBA" id="ARBA00022741"/>
    </source>
</evidence>
<evidence type="ECO:0000256" key="8">
    <source>
        <dbReference type="ARBA" id="ARBA00029346"/>
    </source>
</evidence>
<feature type="binding site" evidence="9">
    <location>
        <position position="16"/>
    </location>
    <ligand>
        <name>ATP</name>
        <dbReference type="ChEBI" id="CHEBI:30616"/>
    </ligand>
</feature>
<feature type="binding site" evidence="9">
    <location>
        <position position="72"/>
    </location>
    <ligand>
        <name>substrate</name>
    </ligand>
</feature>
<name>A0A2A9CSB0_9ACTN</name>
<comment type="similarity">
    <text evidence="9">Belongs to the bacterial CoaD family.</text>
</comment>
<dbReference type="PANTHER" id="PTHR21342:SF1">
    <property type="entry name" value="PHOSPHOPANTETHEINE ADENYLYLTRANSFERASE"/>
    <property type="match status" value="1"/>
</dbReference>
<dbReference type="GO" id="GO:0005524">
    <property type="term" value="F:ATP binding"/>
    <property type="evidence" value="ECO:0007669"/>
    <property type="project" value="UniProtKB-KW"/>
</dbReference>
<dbReference type="NCBIfam" id="TIGR00125">
    <property type="entry name" value="cyt_tran_rel"/>
    <property type="match status" value="1"/>
</dbReference>
<dbReference type="Pfam" id="PF01467">
    <property type="entry name" value="CTP_transf_like"/>
    <property type="match status" value="1"/>
</dbReference>
<dbReference type="PRINTS" id="PR01020">
    <property type="entry name" value="LPSBIOSNTHSS"/>
</dbReference>
<keyword evidence="3 9" id="KW-0548">Nucleotidyltransferase</keyword>
<dbReference type="GO" id="GO:0005737">
    <property type="term" value="C:cytoplasm"/>
    <property type="evidence" value="ECO:0007669"/>
    <property type="project" value="UniProtKB-SubCell"/>
</dbReference>
<evidence type="ECO:0000256" key="9">
    <source>
        <dbReference type="HAMAP-Rule" id="MF_00151"/>
    </source>
</evidence>
<protein>
    <recommendedName>
        <fullName evidence="9">Phosphopantetheine adenylyltransferase</fullName>
        <ecNumber evidence="9">2.7.7.3</ecNumber>
    </recommendedName>
    <alternativeName>
        <fullName evidence="9">Dephospho-CoA pyrophosphorylase</fullName>
    </alternativeName>
    <alternativeName>
        <fullName evidence="9">Pantetheine-phosphate adenylyltransferase</fullName>
        <shortName evidence="9">PPAT</shortName>
    </alternativeName>
</protein>
<evidence type="ECO:0000256" key="3">
    <source>
        <dbReference type="ARBA" id="ARBA00022695"/>
    </source>
</evidence>
<evidence type="ECO:0000259" key="10">
    <source>
        <dbReference type="Pfam" id="PF01467"/>
    </source>
</evidence>
<reference evidence="11 12" key="1">
    <citation type="submission" date="2017-10" db="EMBL/GenBank/DDBJ databases">
        <title>Sequencing the genomes of 1000 actinobacteria strains.</title>
        <authorList>
            <person name="Klenk H.-P."/>
        </authorList>
    </citation>
    <scope>NUCLEOTIDE SEQUENCE [LARGE SCALE GENOMIC DNA]</scope>
    <source>
        <strain evidence="11 12">DSM 15597</strain>
    </source>
</reference>
<feature type="binding site" evidence="9">
    <location>
        <begin position="87"/>
        <end position="89"/>
    </location>
    <ligand>
        <name>ATP</name>
        <dbReference type="ChEBI" id="CHEBI:30616"/>
    </ligand>
</feature>
<feature type="binding site" evidence="9">
    <location>
        <position position="40"/>
    </location>
    <ligand>
        <name>substrate</name>
    </ligand>
</feature>
<evidence type="ECO:0000256" key="1">
    <source>
        <dbReference type="ARBA" id="ARBA00022490"/>
    </source>
</evidence>
<dbReference type="Gene3D" id="3.40.50.620">
    <property type="entry name" value="HUPs"/>
    <property type="match status" value="1"/>
</dbReference>